<dbReference type="EMBL" id="BMAW01079771">
    <property type="protein sequence ID" value="GFU16698.1"/>
    <property type="molecule type" value="Genomic_DNA"/>
</dbReference>
<dbReference type="InterPro" id="IPR002656">
    <property type="entry name" value="Acyl_transf_3_dom"/>
</dbReference>
<keyword evidence="1" id="KW-0812">Transmembrane</keyword>
<feature type="transmembrane region" description="Helical" evidence="1">
    <location>
        <begin position="261"/>
        <end position="284"/>
    </location>
</feature>
<feature type="domain" description="Acyltransferase 3" evidence="2">
    <location>
        <begin position="83"/>
        <end position="465"/>
    </location>
</feature>
<evidence type="ECO:0000313" key="3">
    <source>
        <dbReference type="EMBL" id="GFU16698.1"/>
    </source>
</evidence>
<feature type="transmembrane region" description="Helical" evidence="1">
    <location>
        <begin position="20"/>
        <end position="43"/>
    </location>
</feature>
<feature type="transmembrane region" description="Helical" evidence="1">
    <location>
        <begin position="127"/>
        <end position="151"/>
    </location>
</feature>
<evidence type="ECO:0000256" key="1">
    <source>
        <dbReference type="SAM" id="Phobius"/>
    </source>
</evidence>
<feature type="transmembrane region" description="Helical" evidence="1">
    <location>
        <begin position="337"/>
        <end position="357"/>
    </location>
</feature>
<comment type="caution">
    <text evidence="3">The sequence shown here is derived from an EMBL/GenBank/DDBJ whole genome shotgun (WGS) entry which is preliminary data.</text>
</comment>
<evidence type="ECO:0000313" key="4">
    <source>
        <dbReference type="Proteomes" id="UP000887013"/>
    </source>
</evidence>
<organism evidence="3 4">
    <name type="scientific">Nephila pilipes</name>
    <name type="common">Giant wood spider</name>
    <name type="synonym">Nephila maculata</name>
    <dbReference type="NCBI Taxonomy" id="299642"/>
    <lineage>
        <taxon>Eukaryota</taxon>
        <taxon>Metazoa</taxon>
        <taxon>Ecdysozoa</taxon>
        <taxon>Arthropoda</taxon>
        <taxon>Chelicerata</taxon>
        <taxon>Arachnida</taxon>
        <taxon>Araneae</taxon>
        <taxon>Araneomorphae</taxon>
        <taxon>Entelegynae</taxon>
        <taxon>Araneoidea</taxon>
        <taxon>Nephilidae</taxon>
        <taxon>Nephila</taxon>
    </lineage>
</organism>
<feature type="transmembrane region" description="Helical" evidence="1">
    <location>
        <begin position="450"/>
        <end position="468"/>
    </location>
</feature>
<dbReference type="GO" id="GO:0016747">
    <property type="term" value="F:acyltransferase activity, transferring groups other than amino-acyl groups"/>
    <property type="evidence" value="ECO:0007669"/>
    <property type="project" value="InterPro"/>
</dbReference>
<gene>
    <name evidence="3" type="primary">nrf-6</name>
    <name evidence="3" type="ORF">NPIL_513001</name>
</gene>
<dbReference type="PANTHER" id="PTHR11161:SF0">
    <property type="entry name" value="O-ACYLTRANSFERASE LIKE PROTEIN"/>
    <property type="match status" value="1"/>
</dbReference>
<protein>
    <submittedName>
        <fullName evidence="3">Nose resistant to fluoxetine protein 6</fullName>
    </submittedName>
</protein>
<feature type="transmembrane region" description="Helical" evidence="1">
    <location>
        <begin position="171"/>
        <end position="191"/>
    </location>
</feature>
<dbReference type="AlphaFoldDB" id="A0A8X6QB07"/>
<sequence>MDIQIPQCYVKEETITFKPVHIAVISILSFLLFACILGSIVDYHSRNIPYEKLSTCRKVIICFSAITNFQRLMCASKGSEELKALHGLRALSMGWIILGHTYVWINYQLLRSPNLTIVWFNRLDFEVILNGWLSVEPFFFLSGLLTSYTVLKIMDKTKGRINVPIYIFRRYIRLTPPLLLTIGLLFFLPLISSGPFWYERVDPEIKACTEYWWMSVLYISNWADMKNICVHPTWYLSADFQLHVITIVILYILYKYPKLGFSLICSVVLVCSVVIGVLTVQWNLPPTIQVSSGNSGKIQDTIDVVHMKTFTHAGPYYVGIVLGFLMIRYKDVKISKWTNICGWCASTVLCLTAVYGAHRWNIGEPHGPLLTAIFAALHRTTFAMGVGWVTFACVTGHGGIVNKFLSSTLLAPISRLTFMIYLLHSLVIWARMGSLRERLYFSHYNMLYEYVGNIVTTVILTVPFYLLLEAPLSNLERLAFWRVRASKEETPKRNGHLPDNIVHSANGFGKDKGDIEPAAPVELTGVKSLDLVQNGAVLESSKNFNEN</sequence>
<feature type="transmembrane region" description="Helical" evidence="1">
    <location>
        <begin position="304"/>
        <end position="325"/>
    </location>
</feature>
<proteinExistence type="predicted"/>
<reference evidence="3" key="1">
    <citation type="submission" date="2020-08" db="EMBL/GenBank/DDBJ databases">
        <title>Multicomponent nature underlies the extraordinary mechanical properties of spider dragline silk.</title>
        <authorList>
            <person name="Kono N."/>
            <person name="Nakamura H."/>
            <person name="Mori M."/>
            <person name="Yoshida Y."/>
            <person name="Ohtoshi R."/>
            <person name="Malay A.D."/>
            <person name="Moran D.A.P."/>
            <person name="Tomita M."/>
            <person name="Numata K."/>
            <person name="Arakawa K."/>
        </authorList>
    </citation>
    <scope>NUCLEOTIDE SEQUENCE</scope>
</reference>
<dbReference type="PANTHER" id="PTHR11161">
    <property type="entry name" value="O-ACYLTRANSFERASE"/>
    <property type="match status" value="1"/>
</dbReference>
<evidence type="ECO:0000259" key="2">
    <source>
        <dbReference type="Pfam" id="PF01757"/>
    </source>
</evidence>
<dbReference type="Proteomes" id="UP000887013">
    <property type="component" value="Unassembled WGS sequence"/>
</dbReference>
<name>A0A8X6QB07_NEPPI</name>
<dbReference type="InterPro" id="IPR052728">
    <property type="entry name" value="O2_lipid_transport_reg"/>
</dbReference>
<feature type="transmembrane region" description="Helical" evidence="1">
    <location>
        <begin position="234"/>
        <end position="254"/>
    </location>
</feature>
<keyword evidence="4" id="KW-1185">Reference proteome</keyword>
<keyword evidence="1" id="KW-0472">Membrane</keyword>
<accession>A0A8X6QB07</accession>
<keyword evidence="1" id="KW-1133">Transmembrane helix</keyword>
<dbReference type="Pfam" id="PF01757">
    <property type="entry name" value="Acyl_transf_3"/>
    <property type="match status" value="1"/>
</dbReference>
<dbReference type="OrthoDB" id="10006435at2759"/>
<feature type="transmembrane region" description="Helical" evidence="1">
    <location>
        <begin position="404"/>
        <end position="430"/>
    </location>
</feature>